<keyword evidence="14" id="KW-1185">Reference proteome</keyword>
<feature type="transmembrane region" description="Helical" evidence="12">
    <location>
        <begin position="151"/>
        <end position="172"/>
    </location>
</feature>
<evidence type="ECO:0000313" key="14">
    <source>
        <dbReference type="Proteomes" id="UP000799302"/>
    </source>
</evidence>
<keyword evidence="8 12" id="KW-1133">Transmembrane helix</keyword>
<gene>
    <name evidence="13" type="ORF">BT63DRAFT_398368</name>
</gene>
<feature type="region of interest" description="Disordered" evidence="11">
    <location>
        <begin position="312"/>
        <end position="335"/>
    </location>
</feature>
<keyword evidence="6" id="KW-0256">Endoplasmic reticulum</keyword>
<keyword evidence="4" id="KW-0813">Transport</keyword>
<name>A0A6A6UIT0_9PEZI</name>
<feature type="transmembrane region" description="Helical" evidence="12">
    <location>
        <begin position="112"/>
        <end position="139"/>
    </location>
</feature>
<keyword evidence="9 12" id="KW-0472">Membrane</keyword>
<dbReference type="GO" id="GO:0051082">
    <property type="term" value="F:unfolded protein binding"/>
    <property type="evidence" value="ECO:0007669"/>
    <property type="project" value="TreeGrafter"/>
</dbReference>
<reference evidence="13" key="1">
    <citation type="journal article" date="2020" name="Stud. Mycol.">
        <title>101 Dothideomycetes genomes: a test case for predicting lifestyles and emergence of pathogens.</title>
        <authorList>
            <person name="Haridas S."/>
            <person name="Albert R."/>
            <person name="Binder M."/>
            <person name="Bloem J."/>
            <person name="Labutti K."/>
            <person name="Salamov A."/>
            <person name="Andreopoulos B."/>
            <person name="Baker S."/>
            <person name="Barry K."/>
            <person name="Bills G."/>
            <person name="Bluhm B."/>
            <person name="Cannon C."/>
            <person name="Castanera R."/>
            <person name="Culley D."/>
            <person name="Daum C."/>
            <person name="Ezra D."/>
            <person name="Gonzalez J."/>
            <person name="Henrissat B."/>
            <person name="Kuo A."/>
            <person name="Liang C."/>
            <person name="Lipzen A."/>
            <person name="Lutzoni F."/>
            <person name="Magnuson J."/>
            <person name="Mondo S."/>
            <person name="Nolan M."/>
            <person name="Ohm R."/>
            <person name="Pangilinan J."/>
            <person name="Park H.-J."/>
            <person name="Ramirez L."/>
            <person name="Alfaro M."/>
            <person name="Sun H."/>
            <person name="Tritt A."/>
            <person name="Yoshinaga Y."/>
            <person name="Zwiers L.-H."/>
            <person name="Turgeon B."/>
            <person name="Goodwin S."/>
            <person name="Spatafora J."/>
            <person name="Crous P."/>
            <person name="Grigoriev I."/>
        </authorList>
    </citation>
    <scope>NUCLEOTIDE SEQUENCE</scope>
    <source>
        <strain evidence="13">CBS 115976</strain>
    </source>
</reference>
<organism evidence="13 14">
    <name type="scientific">Microthyrium microscopicum</name>
    <dbReference type="NCBI Taxonomy" id="703497"/>
    <lineage>
        <taxon>Eukaryota</taxon>
        <taxon>Fungi</taxon>
        <taxon>Dikarya</taxon>
        <taxon>Ascomycota</taxon>
        <taxon>Pezizomycotina</taxon>
        <taxon>Dothideomycetes</taxon>
        <taxon>Dothideomycetes incertae sedis</taxon>
        <taxon>Microthyriales</taxon>
        <taxon>Microthyriaceae</taxon>
        <taxon>Microthyrium</taxon>
    </lineage>
</organism>
<evidence type="ECO:0000256" key="1">
    <source>
        <dbReference type="ARBA" id="ARBA00004477"/>
    </source>
</evidence>
<dbReference type="GO" id="GO:0015031">
    <property type="term" value="P:protein transport"/>
    <property type="evidence" value="ECO:0007669"/>
    <property type="project" value="UniProtKB-KW"/>
</dbReference>
<evidence type="ECO:0000313" key="13">
    <source>
        <dbReference type="EMBL" id="KAF2672122.1"/>
    </source>
</evidence>
<evidence type="ECO:0000256" key="5">
    <source>
        <dbReference type="ARBA" id="ARBA00022692"/>
    </source>
</evidence>
<dbReference type="EMBL" id="MU004232">
    <property type="protein sequence ID" value="KAF2672122.1"/>
    <property type="molecule type" value="Genomic_DNA"/>
</dbReference>
<comment type="similarity">
    <text evidence="2">Belongs to the CHS7 family.</text>
</comment>
<feature type="transmembrane region" description="Helical" evidence="12">
    <location>
        <begin position="184"/>
        <end position="210"/>
    </location>
</feature>
<evidence type="ECO:0000256" key="11">
    <source>
        <dbReference type="SAM" id="MobiDB-lite"/>
    </source>
</evidence>
<evidence type="ECO:0000256" key="9">
    <source>
        <dbReference type="ARBA" id="ARBA00023136"/>
    </source>
</evidence>
<proteinExistence type="inferred from homology"/>
<dbReference type="AlphaFoldDB" id="A0A6A6UIT0"/>
<evidence type="ECO:0000256" key="8">
    <source>
        <dbReference type="ARBA" id="ARBA00022989"/>
    </source>
</evidence>
<evidence type="ECO:0000256" key="4">
    <source>
        <dbReference type="ARBA" id="ARBA00022448"/>
    </source>
</evidence>
<dbReference type="OrthoDB" id="2189463at2759"/>
<evidence type="ECO:0000256" key="12">
    <source>
        <dbReference type="SAM" id="Phobius"/>
    </source>
</evidence>
<dbReference type="Pfam" id="PF12271">
    <property type="entry name" value="Chs7"/>
    <property type="match status" value="1"/>
</dbReference>
<evidence type="ECO:0000256" key="2">
    <source>
        <dbReference type="ARBA" id="ARBA00009274"/>
    </source>
</evidence>
<feature type="transmembrane region" description="Helical" evidence="12">
    <location>
        <begin position="84"/>
        <end position="106"/>
    </location>
</feature>
<keyword evidence="10" id="KW-0961">Cell wall biogenesis/degradation</keyword>
<dbReference type="GO" id="GO:0071555">
    <property type="term" value="P:cell wall organization"/>
    <property type="evidence" value="ECO:0007669"/>
    <property type="project" value="UniProtKB-KW"/>
</dbReference>
<evidence type="ECO:0000256" key="6">
    <source>
        <dbReference type="ARBA" id="ARBA00022824"/>
    </source>
</evidence>
<accession>A0A6A6UIT0</accession>
<protein>
    <recommendedName>
        <fullName evidence="3">Chitin synthase export chaperone</fullName>
    </recommendedName>
</protein>
<evidence type="ECO:0000256" key="3">
    <source>
        <dbReference type="ARBA" id="ARBA00018354"/>
    </source>
</evidence>
<sequence>MGFGDFHDICAHAALPLCNLIGPPSQISGHIGIQATCFSRSVVLANTLIFQGATDFIHILALIMASIMIIHVRSKFTAVGRKEITFFFYLYMTLTCFSLVLDAGVIPSGNGAYPYFVAAQNGLASALCTSLLINGFVGFQLYEDGTTLSVWLLRFFTSVMFVICGAISLLTFKGWAGLGPENTVGMFVVLYIFNGIFLAIYVVMQVLLVLNTLEDRWPMGDILFGIFFLIIGQVILYVFSGKICEAASHYLDGLFFATICNLLAVMMVYKYWDSITKEDLEFSVGVKPNNWEVKELMPEEERRTTYYHNDNGSEYSNSLYQQPTQKRNSGHGWHY</sequence>
<comment type="subcellular location">
    <subcellularLocation>
        <location evidence="1">Endoplasmic reticulum membrane</location>
        <topology evidence="1">Multi-pass membrane protein</topology>
    </subcellularLocation>
</comment>
<dbReference type="PANTHER" id="PTHR35329:SF2">
    <property type="entry name" value="CHITIN SYNTHASE EXPORT CHAPERONE"/>
    <property type="match status" value="1"/>
</dbReference>
<keyword evidence="7" id="KW-0653">Protein transport</keyword>
<feature type="transmembrane region" description="Helical" evidence="12">
    <location>
        <begin position="222"/>
        <end position="241"/>
    </location>
</feature>
<dbReference type="GO" id="GO:0006457">
    <property type="term" value="P:protein folding"/>
    <property type="evidence" value="ECO:0007669"/>
    <property type="project" value="TreeGrafter"/>
</dbReference>
<dbReference type="InterPro" id="IPR022057">
    <property type="entry name" value="Chs7"/>
</dbReference>
<dbReference type="PANTHER" id="PTHR35329">
    <property type="entry name" value="CHITIN SYNTHASE EXPORT CHAPERONE"/>
    <property type="match status" value="1"/>
</dbReference>
<feature type="compositionally biased region" description="Polar residues" evidence="11">
    <location>
        <begin position="312"/>
        <end position="327"/>
    </location>
</feature>
<dbReference type="Proteomes" id="UP000799302">
    <property type="component" value="Unassembled WGS sequence"/>
</dbReference>
<keyword evidence="5 12" id="KW-0812">Transmembrane</keyword>
<feature type="transmembrane region" description="Helical" evidence="12">
    <location>
        <begin position="48"/>
        <end position="72"/>
    </location>
</feature>
<evidence type="ECO:0000256" key="10">
    <source>
        <dbReference type="ARBA" id="ARBA00023316"/>
    </source>
</evidence>
<evidence type="ECO:0000256" key="7">
    <source>
        <dbReference type="ARBA" id="ARBA00022927"/>
    </source>
</evidence>
<feature type="transmembrane region" description="Helical" evidence="12">
    <location>
        <begin position="253"/>
        <end position="272"/>
    </location>
</feature>
<dbReference type="GO" id="GO:0005789">
    <property type="term" value="C:endoplasmic reticulum membrane"/>
    <property type="evidence" value="ECO:0007669"/>
    <property type="project" value="UniProtKB-SubCell"/>
</dbReference>